<dbReference type="InterPro" id="IPR029034">
    <property type="entry name" value="Cystine-knot_cytokine"/>
</dbReference>
<comment type="subcellular location">
    <subcellularLocation>
        <location evidence="1">Secreted</location>
    </subcellularLocation>
</comment>
<accession>A0A8C1I0Z1</accession>
<protein>
    <submittedName>
        <fullName evidence="5">Uncharacterized protein</fullName>
    </submittedName>
</protein>
<reference evidence="5" key="1">
    <citation type="submission" date="2025-08" db="UniProtKB">
        <authorList>
            <consortium name="Ensembl"/>
        </authorList>
    </citation>
    <scope>IDENTIFICATION</scope>
</reference>
<dbReference type="Pfam" id="PF06083">
    <property type="entry name" value="IL17"/>
    <property type="match status" value="1"/>
</dbReference>
<dbReference type="InterPro" id="IPR010345">
    <property type="entry name" value="IL-17_fam"/>
</dbReference>
<dbReference type="OMA" id="CSTCNCT"/>
<evidence type="ECO:0000256" key="2">
    <source>
        <dbReference type="ARBA" id="ARBA00007236"/>
    </source>
</evidence>
<dbReference type="GO" id="GO:0005125">
    <property type="term" value="F:cytokine activity"/>
    <property type="evidence" value="ECO:0007669"/>
    <property type="project" value="InterPro"/>
</dbReference>
<evidence type="ECO:0000313" key="5">
    <source>
        <dbReference type="Ensembl" id="ENSCCRP00000089124.2"/>
    </source>
</evidence>
<reference evidence="5" key="2">
    <citation type="submission" date="2025-09" db="UniProtKB">
        <authorList>
            <consortium name="Ensembl"/>
        </authorList>
    </citation>
    <scope>IDENTIFICATION</scope>
</reference>
<sequence>MHFLFQIISKVGILSRFRSYNCLIDFQLMLLISGLSSADYKCSTCNCTAAEFQSVAKNLGIPILNKGISKTSLSPWTYDCAVDIDRIPLFICNAVCDKSCIKLVHAKPAGIKVRINTFRRYPCSNGSYRLSKEDYSLIVGCTCII</sequence>
<name>A0A8C1I0Z1_CYPCA</name>
<dbReference type="Gene3D" id="2.10.90.10">
    <property type="entry name" value="Cystine-knot cytokines"/>
    <property type="match status" value="1"/>
</dbReference>
<dbReference type="Ensembl" id="ENSCCRT00000096778.2">
    <property type="protein sequence ID" value="ENSCCRP00000089124.2"/>
    <property type="gene ID" value="ENSCCRG00000048361.2"/>
</dbReference>
<evidence type="ECO:0000256" key="4">
    <source>
        <dbReference type="ARBA" id="ARBA00022729"/>
    </source>
</evidence>
<evidence type="ECO:0000256" key="1">
    <source>
        <dbReference type="ARBA" id="ARBA00004613"/>
    </source>
</evidence>
<keyword evidence="3" id="KW-0964">Secreted</keyword>
<evidence type="ECO:0000256" key="3">
    <source>
        <dbReference type="ARBA" id="ARBA00022525"/>
    </source>
</evidence>
<evidence type="ECO:0000313" key="6">
    <source>
        <dbReference type="Proteomes" id="UP001108240"/>
    </source>
</evidence>
<proteinExistence type="inferred from homology"/>
<dbReference type="AlphaFoldDB" id="A0A8C1I0Z1"/>
<dbReference type="Proteomes" id="UP001108240">
    <property type="component" value="Unplaced"/>
</dbReference>
<dbReference type="SUPFAM" id="SSF57501">
    <property type="entry name" value="Cystine-knot cytokines"/>
    <property type="match status" value="1"/>
</dbReference>
<keyword evidence="6" id="KW-1185">Reference proteome</keyword>
<keyword evidence="4" id="KW-0732">Signal</keyword>
<comment type="similarity">
    <text evidence="2">Belongs to the IL-17 family.</text>
</comment>
<dbReference type="GO" id="GO:0005576">
    <property type="term" value="C:extracellular region"/>
    <property type="evidence" value="ECO:0007669"/>
    <property type="project" value="UniProtKB-SubCell"/>
</dbReference>
<organism evidence="5 6">
    <name type="scientific">Cyprinus carpio carpio</name>
    <dbReference type="NCBI Taxonomy" id="630221"/>
    <lineage>
        <taxon>Eukaryota</taxon>
        <taxon>Metazoa</taxon>
        <taxon>Chordata</taxon>
        <taxon>Craniata</taxon>
        <taxon>Vertebrata</taxon>
        <taxon>Euteleostomi</taxon>
        <taxon>Actinopterygii</taxon>
        <taxon>Neopterygii</taxon>
        <taxon>Teleostei</taxon>
        <taxon>Ostariophysi</taxon>
        <taxon>Cypriniformes</taxon>
        <taxon>Cyprinidae</taxon>
        <taxon>Cyprininae</taxon>
        <taxon>Cyprinus</taxon>
    </lineage>
</organism>